<keyword evidence="1" id="KW-0472">Membrane</keyword>
<keyword evidence="1" id="KW-1133">Transmembrane helix</keyword>
<feature type="transmembrane region" description="Helical" evidence="1">
    <location>
        <begin position="51"/>
        <end position="72"/>
    </location>
</feature>
<proteinExistence type="predicted"/>
<evidence type="ECO:0000313" key="2">
    <source>
        <dbReference type="EMBL" id="GAA4197615.1"/>
    </source>
</evidence>
<organism evidence="2 3">
    <name type="scientific">Streptosporangium oxazolinicum</name>
    <dbReference type="NCBI Taxonomy" id="909287"/>
    <lineage>
        <taxon>Bacteria</taxon>
        <taxon>Bacillati</taxon>
        <taxon>Actinomycetota</taxon>
        <taxon>Actinomycetes</taxon>
        <taxon>Streptosporangiales</taxon>
        <taxon>Streptosporangiaceae</taxon>
        <taxon>Streptosporangium</taxon>
    </lineage>
</organism>
<feature type="transmembrane region" description="Helical" evidence="1">
    <location>
        <begin position="20"/>
        <end position="39"/>
    </location>
</feature>
<evidence type="ECO:0000313" key="3">
    <source>
        <dbReference type="Proteomes" id="UP001501251"/>
    </source>
</evidence>
<keyword evidence="3" id="KW-1185">Reference proteome</keyword>
<comment type="caution">
    <text evidence="2">The sequence shown here is derived from an EMBL/GenBank/DDBJ whole genome shotgun (WGS) entry which is preliminary data.</text>
</comment>
<protein>
    <submittedName>
        <fullName evidence="2">Uncharacterized protein</fullName>
    </submittedName>
</protein>
<keyword evidence="1" id="KW-0812">Transmembrane</keyword>
<evidence type="ECO:0000256" key="1">
    <source>
        <dbReference type="SAM" id="Phobius"/>
    </source>
</evidence>
<sequence length="93" mass="10237">MTNPRLSLCLAYSLTRRNFMGVGVSIFFLTLGAILRFAIDPDVLGEAVRIDVIGLIFMIVGAVGVVLSIVMAPRRGLTSEERLMHRENHPPDV</sequence>
<reference evidence="3" key="1">
    <citation type="journal article" date="2019" name="Int. J. Syst. Evol. Microbiol.">
        <title>The Global Catalogue of Microorganisms (GCM) 10K type strain sequencing project: providing services to taxonomists for standard genome sequencing and annotation.</title>
        <authorList>
            <consortium name="The Broad Institute Genomics Platform"/>
            <consortium name="The Broad Institute Genome Sequencing Center for Infectious Disease"/>
            <person name="Wu L."/>
            <person name="Ma J."/>
        </authorList>
    </citation>
    <scope>NUCLEOTIDE SEQUENCE [LARGE SCALE GENOMIC DNA]</scope>
    <source>
        <strain evidence="3">JCM 17388</strain>
    </source>
</reference>
<dbReference type="Proteomes" id="UP001501251">
    <property type="component" value="Unassembled WGS sequence"/>
</dbReference>
<dbReference type="EMBL" id="BAABAQ010000008">
    <property type="protein sequence ID" value="GAA4197615.1"/>
    <property type="molecule type" value="Genomic_DNA"/>
</dbReference>
<gene>
    <name evidence="2" type="ORF">GCM10022252_46780</name>
</gene>
<accession>A0ABP8B497</accession>
<name>A0ABP8B497_9ACTN</name>